<reference evidence="2 3" key="1">
    <citation type="submission" date="2019-04" db="EMBL/GenBank/DDBJ databases">
        <title>Phreatobacter aquaticus sp. nov.</title>
        <authorList>
            <person name="Choi A."/>
        </authorList>
    </citation>
    <scope>NUCLEOTIDE SEQUENCE [LARGE SCALE GENOMIC DNA]</scope>
    <source>
        <strain evidence="2 3">KCTC 52518</strain>
    </source>
</reference>
<dbReference type="OrthoDB" id="9816482at2"/>
<evidence type="ECO:0000256" key="1">
    <source>
        <dbReference type="SAM" id="MobiDB-lite"/>
    </source>
</evidence>
<dbReference type="Proteomes" id="UP000298781">
    <property type="component" value="Chromosome"/>
</dbReference>
<dbReference type="InterPro" id="IPR036890">
    <property type="entry name" value="HATPase_C_sf"/>
</dbReference>
<accession>A0A4D7B0Q8</accession>
<keyword evidence="2" id="KW-0547">Nucleotide-binding</keyword>
<dbReference type="SUPFAM" id="SSF55874">
    <property type="entry name" value="ATPase domain of HSP90 chaperone/DNA topoisomerase II/histidine kinase"/>
    <property type="match status" value="1"/>
</dbReference>
<gene>
    <name evidence="2" type="ORF">E8M01_10290</name>
</gene>
<dbReference type="Pfam" id="PF13589">
    <property type="entry name" value="HATPase_c_3"/>
    <property type="match status" value="1"/>
</dbReference>
<sequence>MADQGVLFDERFLGKYAGAIISDTSVAIVELVANAWDAYATEVVIRWPQRGNATWFSITDNGRGMTAAQFARRWGTMDYDKIADEGNRVDPPEELVNYPQRQPYGRNGKGRHAAFRFSNPYVVRTWRDGIEVTYEVSRSSELPFAFKLLSTRNGVSGHGTEISATSQDGVSMAADEAREVIGTRFLADPNFSVSIDGTRITFDDVPTQRIREAYIDVPGFGTAHLIVIDTLKADKTTRQHGIAWRVQSRLVGTPGWVGFFHDRILDGRTTEAKRFQFLVSADFLAEAVHPDWSGFVGTDQAWQATHLAVHTKIREVLSEHSAEKRSEAKAAVRESLGKTVSQLPPIGRERWNQFVDRVVDTCPTISADVIQQVAGVLANLELSTSQYGLITKLHEMPPGDLDELHQILTDWTVRSAKIALDEIQTRLRLIEELDRKLRDETMDEVGDLQPLFERSLWVFGPEFESLDFTSNKGMTEVIRKLFGSNEAGSRLRPDFVMVPDGSLGFYSRDSHDPDHEVSGTARLVIAEIKKPGIVIGSEQKDQAWKYVKELIRRGHVTEATDVTCFVLGSMVDRTEAGDRKEWYDRVVIRPVSYSVFIKRAAARMLGLREKIKDTPFLREQGIDTAEFLESNEIFQEEFKLMTPNSPNKRDGVSA</sequence>
<dbReference type="AlphaFoldDB" id="A0A4D7B0Q8"/>
<dbReference type="GO" id="GO:0005524">
    <property type="term" value="F:ATP binding"/>
    <property type="evidence" value="ECO:0007669"/>
    <property type="project" value="UniProtKB-KW"/>
</dbReference>
<keyword evidence="2" id="KW-0067">ATP-binding</keyword>
<name>A0A4D7B0Q8_9HYPH</name>
<dbReference type="RefSeq" id="WP_136960035.1">
    <property type="nucleotide sequence ID" value="NZ_CP039690.1"/>
</dbReference>
<evidence type="ECO:0000313" key="3">
    <source>
        <dbReference type="Proteomes" id="UP000298781"/>
    </source>
</evidence>
<protein>
    <submittedName>
        <fullName evidence="2">ATP-binding protein</fullName>
    </submittedName>
</protein>
<organism evidence="2 3">
    <name type="scientific">Phreatobacter stygius</name>
    <dbReference type="NCBI Taxonomy" id="1940610"/>
    <lineage>
        <taxon>Bacteria</taxon>
        <taxon>Pseudomonadati</taxon>
        <taxon>Pseudomonadota</taxon>
        <taxon>Alphaproteobacteria</taxon>
        <taxon>Hyphomicrobiales</taxon>
        <taxon>Phreatobacteraceae</taxon>
        <taxon>Phreatobacter</taxon>
    </lineage>
</organism>
<dbReference type="EMBL" id="CP039690">
    <property type="protein sequence ID" value="QCI64583.1"/>
    <property type="molecule type" value="Genomic_DNA"/>
</dbReference>
<feature type="region of interest" description="Disordered" evidence="1">
    <location>
        <begin position="85"/>
        <end position="109"/>
    </location>
</feature>
<evidence type="ECO:0000313" key="2">
    <source>
        <dbReference type="EMBL" id="QCI64583.1"/>
    </source>
</evidence>
<keyword evidence="3" id="KW-1185">Reference proteome</keyword>
<proteinExistence type="predicted"/>
<dbReference type="Gene3D" id="3.30.565.10">
    <property type="entry name" value="Histidine kinase-like ATPase, C-terminal domain"/>
    <property type="match status" value="1"/>
</dbReference>
<dbReference type="KEGG" id="pstg:E8M01_10290"/>